<evidence type="ECO:0000313" key="6">
    <source>
        <dbReference type="EMBL" id="KAF9728600.1"/>
    </source>
</evidence>
<dbReference type="EMBL" id="WJXW01000019">
    <property type="protein sequence ID" value="KAF9728600.1"/>
    <property type="molecule type" value="Genomic_DNA"/>
</dbReference>
<dbReference type="InterPro" id="IPR016461">
    <property type="entry name" value="COMT-like"/>
</dbReference>
<keyword evidence="2" id="KW-0808">Transferase</keyword>
<keyword evidence="3" id="KW-0949">S-adenosyl-L-methionine</keyword>
<dbReference type="InterPro" id="IPR029063">
    <property type="entry name" value="SAM-dependent_MTases_sf"/>
</dbReference>
<dbReference type="GO" id="GO:0032259">
    <property type="term" value="P:methylation"/>
    <property type="evidence" value="ECO:0007669"/>
    <property type="project" value="UniProtKB-KW"/>
</dbReference>
<dbReference type="InterPro" id="IPR001077">
    <property type="entry name" value="COMT_C"/>
</dbReference>
<dbReference type="SUPFAM" id="SSF53335">
    <property type="entry name" value="S-adenosyl-L-methionine-dependent methyltransferases"/>
    <property type="match status" value="1"/>
</dbReference>
<reference evidence="6" key="1">
    <citation type="journal article" date="2020" name="Mol. Plant Microbe Interact.">
        <title>Genome Sequence of the Biocontrol Agent Coniothyrium minitans strain Conio (IMI 134523).</title>
        <authorList>
            <person name="Patel D."/>
            <person name="Shittu T.A."/>
            <person name="Baroncelli R."/>
            <person name="Muthumeenakshi S."/>
            <person name="Osborne T.H."/>
            <person name="Janganan T.K."/>
            <person name="Sreenivasaprasad S."/>
        </authorList>
    </citation>
    <scope>NUCLEOTIDE SEQUENCE</scope>
    <source>
        <strain evidence="6">Conio</strain>
    </source>
</reference>
<comment type="caution">
    <text evidence="6">The sequence shown here is derived from an EMBL/GenBank/DDBJ whole genome shotgun (WGS) entry which is preliminary data.</text>
</comment>
<dbReference type="Gene3D" id="1.10.10.10">
    <property type="entry name" value="Winged helix-like DNA-binding domain superfamily/Winged helix DNA-binding domain"/>
    <property type="match status" value="1"/>
</dbReference>
<proteinExistence type="predicted"/>
<dbReference type="OrthoDB" id="3340390at2759"/>
<evidence type="ECO:0000259" key="4">
    <source>
        <dbReference type="Pfam" id="PF00891"/>
    </source>
</evidence>
<dbReference type="GO" id="GO:0008171">
    <property type="term" value="F:O-methyltransferase activity"/>
    <property type="evidence" value="ECO:0007669"/>
    <property type="project" value="InterPro"/>
</dbReference>
<name>A0A9P6G673_9PLEO</name>
<evidence type="ECO:0008006" key="8">
    <source>
        <dbReference type="Google" id="ProtNLM"/>
    </source>
</evidence>
<keyword evidence="7" id="KW-1185">Reference proteome</keyword>
<evidence type="ECO:0000256" key="3">
    <source>
        <dbReference type="ARBA" id="ARBA00022691"/>
    </source>
</evidence>
<dbReference type="Pfam" id="PF00891">
    <property type="entry name" value="Methyltransf_2"/>
    <property type="match status" value="1"/>
</dbReference>
<evidence type="ECO:0000259" key="5">
    <source>
        <dbReference type="Pfam" id="PF08100"/>
    </source>
</evidence>
<evidence type="ECO:0000313" key="7">
    <source>
        <dbReference type="Proteomes" id="UP000756921"/>
    </source>
</evidence>
<dbReference type="PANTHER" id="PTHR43712:SF17">
    <property type="entry name" value="O-METHYLTRANSFERASE"/>
    <property type="match status" value="1"/>
</dbReference>
<dbReference type="Gene3D" id="3.40.50.150">
    <property type="entry name" value="Vaccinia Virus protein VP39"/>
    <property type="match status" value="2"/>
</dbReference>
<gene>
    <name evidence="6" type="ORF">PMIN01_13428</name>
</gene>
<sequence>MVVDVNTALRACDPEAVPGLLNGMLEHREQPLCQEENSRLALLAKARDLVRALESPRETMAKYLWAQVRSESLIDPLANLSRWHKPSCLAAITACYDLGVFQVMANGQGQPLSVTDLASKVGTNVNMLGRLLKHIGAMGYIKETDADTYAPTNFSNALTIPTIGDSYPCFVKGLLPASLHFPTYLTQTNYATPTDVRSGAFQSAIKTERNMFEYLTAHPPPGFYPVKERLVQGMAESDATLLVDIGGCLGHDLQEFATKYPNEPGRLVLQDLPVPVKAARAYYLHSILHDWPDQVCKVILKQVAGAMEPGYSKLLIHENIIPSKGAEWEATALDIMIATLLSSKERTEEEWYALLEAPSWG</sequence>
<dbReference type="AlphaFoldDB" id="A0A9P6G673"/>
<dbReference type="PROSITE" id="PS51683">
    <property type="entry name" value="SAM_OMT_II"/>
    <property type="match status" value="1"/>
</dbReference>
<feature type="domain" description="O-methyltransferase C-terminal" evidence="4">
    <location>
        <begin position="277"/>
        <end position="356"/>
    </location>
</feature>
<dbReference type="InterPro" id="IPR036390">
    <property type="entry name" value="WH_DNA-bd_sf"/>
</dbReference>
<dbReference type="InterPro" id="IPR036388">
    <property type="entry name" value="WH-like_DNA-bd_sf"/>
</dbReference>
<evidence type="ECO:0000256" key="2">
    <source>
        <dbReference type="ARBA" id="ARBA00022679"/>
    </source>
</evidence>
<dbReference type="GO" id="GO:0046983">
    <property type="term" value="F:protein dimerization activity"/>
    <property type="evidence" value="ECO:0007669"/>
    <property type="project" value="InterPro"/>
</dbReference>
<protein>
    <recommendedName>
        <fullName evidence="8">O-methyltransferase domain-containing protein</fullName>
    </recommendedName>
</protein>
<evidence type="ECO:0000256" key="1">
    <source>
        <dbReference type="ARBA" id="ARBA00022603"/>
    </source>
</evidence>
<dbReference type="Pfam" id="PF08100">
    <property type="entry name" value="Dimerisation"/>
    <property type="match status" value="1"/>
</dbReference>
<organism evidence="6 7">
    <name type="scientific">Paraphaeosphaeria minitans</name>
    <dbReference type="NCBI Taxonomy" id="565426"/>
    <lineage>
        <taxon>Eukaryota</taxon>
        <taxon>Fungi</taxon>
        <taxon>Dikarya</taxon>
        <taxon>Ascomycota</taxon>
        <taxon>Pezizomycotina</taxon>
        <taxon>Dothideomycetes</taxon>
        <taxon>Pleosporomycetidae</taxon>
        <taxon>Pleosporales</taxon>
        <taxon>Massarineae</taxon>
        <taxon>Didymosphaeriaceae</taxon>
        <taxon>Paraphaeosphaeria</taxon>
    </lineage>
</organism>
<dbReference type="Proteomes" id="UP000756921">
    <property type="component" value="Unassembled WGS sequence"/>
</dbReference>
<dbReference type="InterPro" id="IPR012967">
    <property type="entry name" value="COMT_dimerisation"/>
</dbReference>
<dbReference type="PANTHER" id="PTHR43712">
    <property type="entry name" value="PUTATIVE (AFU_ORTHOLOGUE AFUA_4G14580)-RELATED"/>
    <property type="match status" value="1"/>
</dbReference>
<accession>A0A9P6G673</accession>
<keyword evidence="1" id="KW-0489">Methyltransferase</keyword>
<feature type="domain" description="O-methyltransferase dimerisation" evidence="5">
    <location>
        <begin position="91"/>
        <end position="158"/>
    </location>
</feature>
<dbReference type="SUPFAM" id="SSF46785">
    <property type="entry name" value="Winged helix' DNA-binding domain"/>
    <property type="match status" value="1"/>
</dbReference>